<evidence type="ECO:0000313" key="2">
    <source>
        <dbReference type="Proteomes" id="UP000256520"/>
    </source>
</evidence>
<keyword evidence="2" id="KW-1185">Reference proteome</keyword>
<gene>
    <name evidence="1" type="ORF">CWR45_04320</name>
</gene>
<name>A0A3D8PZ75_9BACI</name>
<reference evidence="2" key="1">
    <citation type="submission" date="2017-11" db="EMBL/GenBank/DDBJ databases">
        <authorList>
            <person name="Zhu W."/>
        </authorList>
    </citation>
    <scope>NUCLEOTIDE SEQUENCE [LARGE SCALE GENOMIC DNA]</scope>
    <source>
        <strain evidence="2">CAU 1051</strain>
    </source>
</reference>
<dbReference type="EMBL" id="PIOD01000005">
    <property type="protein sequence ID" value="RDW20469.1"/>
    <property type="molecule type" value="Genomic_DNA"/>
</dbReference>
<sequence length="209" mass="24622">MGKRTIYFLFTDTGTVLSRTIHYYTRTSYNHVSISYDHTLKDVYSFGRKNPNNPFIGGFVKEDIHSDFFKKSECAIYRYQLSEAEYQSVIRNIEEIEARKHDYKYNFIGLFGILLQIEIKRKNAFFCSQFVATVLKDSERFEFGKPPSLTTPADLRMYEGMQLIYQGILEDYQPEHAIEERKLVIGDQISPKQSFTFFLSNTVKRFVMK</sequence>
<accession>A0A3D8PZ75</accession>
<organism evidence="1 2">
    <name type="scientific">Oceanobacillus chungangensis</name>
    <dbReference type="NCBI Taxonomy" id="1229152"/>
    <lineage>
        <taxon>Bacteria</taxon>
        <taxon>Bacillati</taxon>
        <taxon>Bacillota</taxon>
        <taxon>Bacilli</taxon>
        <taxon>Bacillales</taxon>
        <taxon>Bacillaceae</taxon>
        <taxon>Oceanobacillus</taxon>
    </lineage>
</organism>
<comment type="caution">
    <text evidence="1">The sequence shown here is derived from an EMBL/GenBank/DDBJ whole genome shotgun (WGS) entry which is preliminary data.</text>
</comment>
<proteinExistence type="predicted"/>
<protein>
    <submittedName>
        <fullName evidence="1">Uncharacterized protein</fullName>
    </submittedName>
</protein>
<dbReference type="RefSeq" id="WP_115748583.1">
    <property type="nucleotide sequence ID" value="NZ_PIOD01000005.1"/>
</dbReference>
<dbReference type="InterPro" id="IPR038765">
    <property type="entry name" value="Papain-like_cys_pep_sf"/>
</dbReference>
<dbReference type="OrthoDB" id="1645744at2"/>
<dbReference type="AlphaFoldDB" id="A0A3D8PZ75"/>
<dbReference type="SUPFAM" id="SSF54001">
    <property type="entry name" value="Cysteine proteinases"/>
    <property type="match status" value="1"/>
</dbReference>
<dbReference type="Proteomes" id="UP000256520">
    <property type="component" value="Unassembled WGS sequence"/>
</dbReference>
<dbReference type="Gene3D" id="3.90.1720.10">
    <property type="entry name" value="endopeptidase domain like (from Nostoc punctiforme)"/>
    <property type="match status" value="1"/>
</dbReference>
<evidence type="ECO:0000313" key="1">
    <source>
        <dbReference type="EMBL" id="RDW20469.1"/>
    </source>
</evidence>